<dbReference type="SUPFAM" id="SSF46689">
    <property type="entry name" value="Homeodomain-like"/>
    <property type="match status" value="2"/>
</dbReference>
<gene>
    <name evidence="10" type="ORF">G5B36_12110</name>
    <name evidence="9" type="ORF">L0N08_07830</name>
</gene>
<dbReference type="PROSITE" id="PS01124">
    <property type="entry name" value="HTH_ARAC_FAMILY_2"/>
    <property type="match status" value="1"/>
</dbReference>
<dbReference type="EMBL" id="JAAITT010000015">
    <property type="protein sequence ID" value="NSJ49442.1"/>
    <property type="molecule type" value="Genomic_DNA"/>
</dbReference>
<dbReference type="SMART" id="SM00448">
    <property type="entry name" value="REC"/>
    <property type="match status" value="1"/>
</dbReference>
<dbReference type="InterPro" id="IPR018062">
    <property type="entry name" value="HTH_AraC-typ_CS"/>
</dbReference>
<dbReference type="InterPro" id="IPR011006">
    <property type="entry name" value="CheY-like_superfamily"/>
</dbReference>
<dbReference type="Gene3D" id="1.10.10.60">
    <property type="entry name" value="Homeodomain-like"/>
    <property type="match status" value="2"/>
</dbReference>
<evidence type="ECO:0000313" key="11">
    <source>
        <dbReference type="Proteomes" id="UP000669239"/>
    </source>
</evidence>
<dbReference type="SUPFAM" id="SSF52172">
    <property type="entry name" value="CheY-like"/>
    <property type="match status" value="1"/>
</dbReference>
<dbReference type="GO" id="GO:0003700">
    <property type="term" value="F:DNA-binding transcription factor activity"/>
    <property type="evidence" value="ECO:0007669"/>
    <property type="project" value="InterPro"/>
</dbReference>
<keyword evidence="4" id="KW-0804">Transcription</keyword>
<keyword evidence="2" id="KW-0805">Transcription regulation</keyword>
<evidence type="ECO:0000256" key="2">
    <source>
        <dbReference type="ARBA" id="ARBA00023015"/>
    </source>
</evidence>
<evidence type="ECO:0000259" key="8">
    <source>
        <dbReference type="PROSITE" id="PS50110"/>
    </source>
</evidence>
<keyword evidence="11" id="KW-1185">Reference proteome</keyword>
<dbReference type="Proteomes" id="UP001299608">
    <property type="component" value="Unassembled WGS sequence"/>
</dbReference>
<dbReference type="SMART" id="SM00342">
    <property type="entry name" value="HTH_ARAC"/>
    <property type="match status" value="1"/>
</dbReference>
<evidence type="ECO:0000259" key="7">
    <source>
        <dbReference type="PROSITE" id="PS01124"/>
    </source>
</evidence>
<evidence type="ECO:0000256" key="6">
    <source>
        <dbReference type="PROSITE-ProRule" id="PRU00169"/>
    </source>
</evidence>
<name>A0AAW5BWX6_9FIRM</name>
<feature type="domain" description="HTH araC/xylS-type" evidence="7">
    <location>
        <begin position="416"/>
        <end position="515"/>
    </location>
</feature>
<dbReference type="CDD" id="cd17536">
    <property type="entry name" value="REC_YesN-like"/>
    <property type="match status" value="1"/>
</dbReference>
<comment type="function">
    <text evidence="5">May play the central regulatory role in sporulation. It may be an element of the effector pathway responsible for the activation of sporulation genes in response to nutritional stress. Spo0A may act in concert with spo0H (a sigma factor) to control the expression of some genes that are critical to the sporulation process.</text>
</comment>
<dbReference type="AlphaFoldDB" id="A0AAW5BWX6"/>
<reference evidence="10 11" key="1">
    <citation type="journal article" date="2020" name="Cell Host Microbe">
        <title>Functional and Genomic Variation between Human-Derived Isolates of Lachnospiraceae Reveals Inter- and Intra-Species Diversity.</title>
        <authorList>
            <person name="Sorbara M.T."/>
            <person name="Littmann E.R."/>
            <person name="Fontana E."/>
            <person name="Moody T.U."/>
            <person name="Kohout C.E."/>
            <person name="Gjonbalaj M."/>
            <person name="Eaton V."/>
            <person name="Seok R."/>
            <person name="Leiner I.M."/>
            <person name="Pamer E.G."/>
        </authorList>
    </citation>
    <scope>NUCLEOTIDE SEQUENCE [LARGE SCALE GENOMIC DNA]</scope>
    <source>
        <strain evidence="10 11">MSK.1.17</strain>
    </source>
</reference>
<dbReference type="InterPro" id="IPR020449">
    <property type="entry name" value="Tscrpt_reg_AraC-type_HTH"/>
</dbReference>
<dbReference type="Gene3D" id="3.40.50.2300">
    <property type="match status" value="1"/>
</dbReference>
<evidence type="ECO:0000256" key="4">
    <source>
        <dbReference type="ARBA" id="ARBA00023163"/>
    </source>
</evidence>
<reference evidence="10" key="2">
    <citation type="submission" date="2020-02" db="EMBL/GenBank/DDBJ databases">
        <authorList>
            <person name="Littmann E."/>
            <person name="Sorbara M."/>
        </authorList>
    </citation>
    <scope>NUCLEOTIDE SEQUENCE</scope>
    <source>
        <strain evidence="10">MSK.1.17</strain>
    </source>
</reference>
<reference evidence="9" key="3">
    <citation type="submission" date="2022-01" db="EMBL/GenBank/DDBJ databases">
        <title>Collection of gut derived symbiotic bacterial strains cultured from healthy donors.</title>
        <authorList>
            <person name="Lin H."/>
            <person name="Kohout C."/>
            <person name="Waligurski E."/>
            <person name="Pamer E.G."/>
        </authorList>
    </citation>
    <scope>NUCLEOTIDE SEQUENCE</scope>
    <source>
        <strain evidence="9">DFI.6.55</strain>
    </source>
</reference>
<sequence>MKLLIADDEKLTREGIRDSLDLEALGISGVFLADDGVHGLETALEELPDIVLTDIRMPRMNGVQMAEQILAANPGTVIIFMSAYSDKEYLKAAIKLKAVSYVEKPLDMKELKLALGEAVETRRTMSTRLAASRSHEKEQLGHLTLLLTEPEPESLCEAVSLVGSLGLPITSSTCICALILDSLTPVTLLPENRMDQARDAFSSMLADKGIGQMYLVRADRYIIIFLYSEARQEEKLIHDCAVFLSGQLNEISRFFVSVGPVVSGMERAHISYMEAKEHLKQSFFHEYGFILDKDTVNVPFHPPADVLLEFSMALAEKQEAQALKLAGQLYRSFVPSDVLGPSQVKDIYYRYLSKLDEHGMNNYISLWQKEGLNTESIWEGVMGCATLKELHDLLCAKVRQFFEQLEDSQGENPVVFQIKEFIQQNYAAPSLSVPDVSEHVHLSPSYVCTVFKNETGQTLNQYLTDYRIKMSKQFLSDPRYKIADISSKVGYSDGNYYSKAFKKIVGLSPSEYREKML</sequence>
<evidence type="ECO:0000256" key="5">
    <source>
        <dbReference type="ARBA" id="ARBA00024867"/>
    </source>
</evidence>
<dbReference type="GO" id="GO:0043565">
    <property type="term" value="F:sequence-specific DNA binding"/>
    <property type="evidence" value="ECO:0007669"/>
    <property type="project" value="InterPro"/>
</dbReference>
<dbReference type="InterPro" id="IPR018060">
    <property type="entry name" value="HTH_AraC"/>
</dbReference>
<protein>
    <recommendedName>
        <fullName evidence="1">Stage 0 sporulation protein A homolog</fullName>
    </recommendedName>
</protein>
<keyword evidence="6" id="KW-0597">Phosphoprotein</keyword>
<dbReference type="Pfam" id="PF12833">
    <property type="entry name" value="HTH_18"/>
    <property type="match status" value="1"/>
</dbReference>
<evidence type="ECO:0000313" key="12">
    <source>
        <dbReference type="Proteomes" id="UP001299608"/>
    </source>
</evidence>
<feature type="domain" description="Response regulatory" evidence="8">
    <location>
        <begin position="2"/>
        <end position="119"/>
    </location>
</feature>
<feature type="modified residue" description="4-aspartylphosphate" evidence="6">
    <location>
        <position position="54"/>
    </location>
</feature>
<dbReference type="InterPro" id="IPR009057">
    <property type="entry name" value="Homeodomain-like_sf"/>
</dbReference>
<dbReference type="InterPro" id="IPR001789">
    <property type="entry name" value="Sig_transdc_resp-reg_receiver"/>
</dbReference>
<dbReference type="PROSITE" id="PS50110">
    <property type="entry name" value="RESPONSE_REGULATORY"/>
    <property type="match status" value="1"/>
</dbReference>
<dbReference type="Pfam" id="PF00072">
    <property type="entry name" value="Response_reg"/>
    <property type="match status" value="1"/>
</dbReference>
<dbReference type="GO" id="GO:0000160">
    <property type="term" value="P:phosphorelay signal transduction system"/>
    <property type="evidence" value="ECO:0007669"/>
    <property type="project" value="InterPro"/>
</dbReference>
<dbReference type="PANTHER" id="PTHR43280">
    <property type="entry name" value="ARAC-FAMILY TRANSCRIPTIONAL REGULATOR"/>
    <property type="match status" value="1"/>
</dbReference>
<evidence type="ECO:0000256" key="3">
    <source>
        <dbReference type="ARBA" id="ARBA00023125"/>
    </source>
</evidence>
<dbReference type="PANTHER" id="PTHR43280:SF2">
    <property type="entry name" value="HTH-TYPE TRANSCRIPTIONAL REGULATOR EXSA"/>
    <property type="match status" value="1"/>
</dbReference>
<dbReference type="RefSeq" id="WP_117558781.1">
    <property type="nucleotide sequence ID" value="NZ_JAAITT010000015.1"/>
</dbReference>
<accession>A0AAW5BWX6</accession>
<evidence type="ECO:0000256" key="1">
    <source>
        <dbReference type="ARBA" id="ARBA00018672"/>
    </source>
</evidence>
<dbReference type="EMBL" id="JAKNGE010000008">
    <property type="protein sequence ID" value="MCG4745314.1"/>
    <property type="molecule type" value="Genomic_DNA"/>
</dbReference>
<proteinExistence type="predicted"/>
<dbReference type="InterPro" id="IPR041522">
    <property type="entry name" value="CdaR_GGDEF"/>
</dbReference>
<dbReference type="Proteomes" id="UP000669239">
    <property type="component" value="Unassembled WGS sequence"/>
</dbReference>
<dbReference type="Pfam" id="PF17853">
    <property type="entry name" value="GGDEF_2"/>
    <property type="match status" value="1"/>
</dbReference>
<keyword evidence="3" id="KW-0238">DNA-binding</keyword>
<dbReference type="PRINTS" id="PR00032">
    <property type="entry name" value="HTHARAC"/>
</dbReference>
<dbReference type="PROSITE" id="PS00041">
    <property type="entry name" value="HTH_ARAC_FAMILY_1"/>
    <property type="match status" value="1"/>
</dbReference>
<evidence type="ECO:0000313" key="9">
    <source>
        <dbReference type="EMBL" id="MCG4745314.1"/>
    </source>
</evidence>
<organism evidence="9 12">
    <name type="scientific">Enterocloster aldenensis</name>
    <dbReference type="NCBI Taxonomy" id="358742"/>
    <lineage>
        <taxon>Bacteria</taxon>
        <taxon>Bacillati</taxon>
        <taxon>Bacillota</taxon>
        <taxon>Clostridia</taxon>
        <taxon>Lachnospirales</taxon>
        <taxon>Lachnospiraceae</taxon>
        <taxon>Enterocloster</taxon>
    </lineage>
</organism>
<evidence type="ECO:0000313" key="10">
    <source>
        <dbReference type="EMBL" id="NSJ49442.1"/>
    </source>
</evidence>
<comment type="caution">
    <text evidence="9">The sequence shown here is derived from an EMBL/GenBank/DDBJ whole genome shotgun (WGS) entry which is preliminary data.</text>
</comment>